<dbReference type="PANTHER" id="PTHR36509">
    <property type="entry name" value="BLL3101 PROTEIN"/>
    <property type="match status" value="1"/>
</dbReference>
<accession>A0A1H2FBZ8</accession>
<feature type="domain" description="DUF1254" evidence="3">
    <location>
        <begin position="69"/>
        <end position="196"/>
    </location>
</feature>
<dbReference type="SUPFAM" id="SSF160935">
    <property type="entry name" value="VPA0735-like"/>
    <property type="match status" value="1"/>
</dbReference>
<dbReference type="Pfam" id="PF06742">
    <property type="entry name" value="DUF1214"/>
    <property type="match status" value="1"/>
</dbReference>
<evidence type="ECO:0000313" key="4">
    <source>
        <dbReference type="EMBL" id="SDU04498.1"/>
    </source>
</evidence>
<dbReference type="InterPro" id="IPR010679">
    <property type="entry name" value="DUF1254"/>
</dbReference>
<keyword evidence="1" id="KW-0812">Transmembrane</keyword>
<evidence type="ECO:0000259" key="3">
    <source>
        <dbReference type="Pfam" id="PF06863"/>
    </source>
</evidence>
<dbReference type="InterPro" id="IPR010621">
    <property type="entry name" value="DUF1214"/>
</dbReference>
<reference evidence="5" key="1">
    <citation type="submission" date="2016-10" db="EMBL/GenBank/DDBJ databases">
        <authorList>
            <person name="Varghese N."/>
            <person name="Submissions S."/>
        </authorList>
    </citation>
    <scope>NUCLEOTIDE SEQUENCE [LARGE SCALE GENOMIC DNA]</scope>
    <source>
        <strain evidence="5">DSM 17875</strain>
    </source>
</reference>
<evidence type="ECO:0000259" key="2">
    <source>
        <dbReference type="Pfam" id="PF06742"/>
    </source>
</evidence>
<dbReference type="Pfam" id="PF06863">
    <property type="entry name" value="DUF1254"/>
    <property type="match status" value="1"/>
</dbReference>
<dbReference type="PANTHER" id="PTHR36509:SF2">
    <property type="entry name" value="BLL3101 PROTEIN"/>
    <property type="match status" value="1"/>
</dbReference>
<dbReference type="Proteomes" id="UP000243232">
    <property type="component" value="Chromosome I"/>
</dbReference>
<dbReference type="AlphaFoldDB" id="A0A1H2FBZ8"/>
<keyword evidence="1" id="KW-0472">Membrane</keyword>
<gene>
    <name evidence="4" type="ORF">SAMN05216296_1454</name>
</gene>
<proteinExistence type="predicted"/>
<protein>
    <submittedName>
        <fullName evidence="4">Uncharacterized conserved protein</fullName>
    </submittedName>
</protein>
<feature type="transmembrane region" description="Helical" evidence="1">
    <location>
        <begin position="12"/>
        <end position="32"/>
    </location>
</feature>
<evidence type="ECO:0000256" key="1">
    <source>
        <dbReference type="SAM" id="Phobius"/>
    </source>
</evidence>
<feature type="domain" description="DUF1214" evidence="2">
    <location>
        <begin position="337"/>
        <end position="446"/>
    </location>
</feature>
<dbReference type="STRING" id="364197.SAMN05216296_1454"/>
<name>A0A1H2FBZ8_9PSED</name>
<dbReference type="InterPro" id="IPR037049">
    <property type="entry name" value="DUF1214_C_sf"/>
</dbReference>
<organism evidence="4 5">
    <name type="scientific">Pseudomonas pohangensis</name>
    <dbReference type="NCBI Taxonomy" id="364197"/>
    <lineage>
        <taxon>Bacteria</taxon>
        <taxon>Pseudomonadati</taxon>
        <taxon>Pseudomonadota</taxon>
        <taxon>Gammaproteobacteria</taxon>
        <taxon>Pseudomonadales</taxon>
        <taxon>Pseudomonadaceae</taxon>
        <taxon>Pseudomonas</taxon>
    </lineage>
</organism>
<dbReference type="Gene3D" id="2.60.120.600">
    <property type="entry name" value="Domain of unknown function DUF1214, C-terminal domain"/>
    <property type="match status" value="1"/>
</dbReference>
<dbReference type="InterPro" id="IPR037050">
    <property type="entry name" value="DUF1254_sf"/>
</dbReference>
<dbReference type="Gene3D" id="2.60.40.1610">
    <property type="entry name" value="Domain of unknown function DUF1254"/>
    <property type="match status" value="1"/>
</dbReference>
<keyword evidence="5" id="KW-1185">Reference proteome</keyword>
<dbReference type="RefSeq" id="WP_090193783.1">
    <property type="nucleotide sequence ID" value="NZ_LT629785.1"/>
</dbReference>
<dbReference type="EMBL" id="LT629785">
    <property type="protein sequence ID" value="SDU04498.1"/>
    <property type="molecule type" value="Genomic_DNA"/>
</dbReference>
<dbReference type="OrthoDB" id="9777345at2"/>
<keyword evidence="1" id="KW-1133">Transmembrane helix</keyword>
<sequence>MNTSENRQKRSIARSWLWVGLVVLLIVGGILWSQMSTVRLAAKSYVFGYPLVMTDLTRNSFIHTVAPANRLVNMAQFPEADFQVFVRPNLDTLYTQAWLDMDAGPWVFEVPASSRYLVMQFLDAWTNVFASVGTRTTGDKGGRFLLAGPDWHGQVPEGMTLLRSSTRINWLLGRVQTNGKSDYPAVHAIQAGISLRSLDDWQQGTVIEALPFQLPKQLPPSPLFEMRKLGPRAFFGQLSMLMEDNPAAATDVAAVAELEQLGVRVGEGEPRWNWLQEHAVAVGMWLAEREMNAALESPKVLVNGWNKAPKHMAAFGQDYGLRAVVAMYGFGANLAAEASYFNAKVDARGEVLQSGQRYRLHFAAGELPPAQAFWSLTAYDMNGYLIPNPLHRYALGDRDKLVYNPDGSLDLLLQSEAPGEQQLSNWLPTPRSGPFTLTVRIYLPTQRLLDGQWQMPGIERF</sequence>
<evidence type="ECO:0000313" key="5">
    <source>
        <dbReference type="Proteomes" id="UP000243232"/>
    </source>
</evidence>